<dbReference type="EMBL" id="JACHHZ010000002">
    <property type="protein sequence ID" value="MBB6093438.1"/>
    <property type="molecule type" value="Genomic_DNA"/>
</dbReference>
<dbReference type="Pfam" id="PF00072">
    <property type="entry name" value="Response_reg"/>
    <property type="match status" value="1"/>
</dbReference>
<dbReference type="Proteomes" id="UP000588068">
    <property type="component" value="Unassembled WGS sequence"/>
</dbReference>
<dbReference type="AlphaFoldDB" id="A0A841HMM9"/>
<feature type="domain" description="PAS" evidence="4">
    <location>
        <begin position="135"/>
        <end position="176"/>
    </location>
</feature>
<reference evidence="8 9" key="1">
    <citation type="submission" date="2020-08" db="EMBL/GenBank/DDBJ databases">
        <title>Genomic Encyclopedia of Type Strains, Phase IV (KMG-IV): sequencing the most valuable type-strain genomes for metagenomic binning, comparative biology and taxonomic classification.</title>
        <authorList>
            <person name="Goeker M."/>
        </authorList>
    </citation>
    <scope>NUCLEOTIDE SEQUENCE [LARGE SCALE GENOMIC DNA]</scope>
    <source>
        <strain evidence="8 9">DSM 26723</strain>
    </source>
</reference>
<dbReference type="NCBIfam" id="TIGR00229">
    <property type="entry name" value="sensory_box"/>
    <property type="match status" value="1"/>
</dbReference>
<dbReference type="GO" id="GO:0000160">
    <property type="term" value="P:phosphorelay signal transduction system"/>
    <property type="evidence" value="ECO:0007669"/>
    <property type="project" value="InterPro"/>
</dbReference>
<dbReference type="PANTHER" id="PTHR44757:SF4">
    <property type="entry name" value="DIGUANYLATE CYCLASE DGCE-RELATED"/>
    <property type="match status" value="1"/>
</dbReference>
<organism evidence="8 9">
    <name type="scientific">Povalibacter uvarum</name>
    <dbReference type="NCBI Taxonomy" id="732238"/>
    <lineage>
        <taxon>Bacteria</taxon>
        <taxon>Pseudomonadati</taxon>
        <taxon>Pseudomonadota</taxon>
        <taxon>Gammaproteobacteria</taxon>
        <taxon>Steroidobacterales</taxon>
        <taxon>Steroidobacteraceae</taxon>
        <taxon>Povalibacter</taxon>
    </lineage>
</organism>
<evidence type="ECO:0000259" key="4">
    <source>
        <dbReference type="PROSITE" id="PS50112"/>
    </source>
</evidence>
<dbReference type="Pfam" id="PF13426">
    <property type="entry name" value="PAS_9"/>
    <property type="match status" value="1"/>
</dbReference>
<evidence type="ECO:0000259" key="5">
    <source>
        <dbReference type="PROSITE" id="PS50113"/>
    </source>
</evidence>
<comment type="caution">
    <text evidence="8">The sequence shown here is derived from an EMBL/GenBank/DDBJ whole genome shotgun (WGS) entry which is preliminary data.</text>
</comment>
<dbReference type="SUPFAM" id="SSF52172">
    <property type="entry name" value="CheY-like"/>
    <property type="match status" value="1"/>
</dbReference>
<evidence type="ECO:0000313" key="9">
    <source>
        <dbReference type="Proteomes" id="UP000588068"/>
    </source>
</evidence>
<evidence type="ECO:0000256" key="2">
    <source>
        <dbReference type="PROSITE-ProRule" id="PRU00169"/>
    </source>
</evidence>
<dbReference type="InterPro" id="IPR000014">
    <property type="entry name" value="PAS"/>
</dbReference>
<name>A0A841HMM9_9GAMM</name>
<dbReference type="InterPro" id="IPR011006">
    <property type="entry name" value="CheY-like_superfamily"/>
</dbReference>
<evidence type="ECO:0000256" key="1">
    <source>
        <dbReference type="ARBA" id="ARBA00001946"/>
    </source>
</evidence>
<dbReference type="SMART" id="SM00267">
    <property type="entry name" value="GGDEF"/>
    <property type="match status" value="1"/>
</dbReference>
<dbReference type="CDD" id="cd01949">
    <property type="entry name" value="GGDEF"/>
    <property type="match status" value="1"/>
</dbReference>
<dbReference type="NCBIfam" id="TIGR00254">
    <property type="entry name" value="GGDEF"/>
    <property type="match status" value="1"/>
</dbReference>
<dbReference type="Pfam" id="PF00990">
    <property type="entry name" value="GGDEF"/>
    <property type="match status" value="1"/>
</dbReference>
<dbReference type="InterPro" id="IPR035965">
    <property type="entry name" value="PAS-like_dom_sf"/>
</dbReference>
<evidence type="ECO:0000259" key="3">
    <source>
        <dbReference type="PROSITE" id="PS50110"/>
    </source>
</evidence>
<feature type="domain" description="Response regulatory" evidence="3">
    <location>
        <begin position="5"/>
        <end position="122"/>
    </location>
</feature>
<sequence>MDSATVLLIDANPEDEQLIREELALLRGTSYRIEVEHTLADGLARIKSGRIDVVLIDLNLPDSLGITTFLRLQPKVTVYPIIVLVNQNDEDLGIEAVERGALDYLIKQQVVHTLLGKALRYATERTHTLLALKASETRYRELYENVVAGVFQTTPDGHFMAANPALVKLLGYESEDELLELNIARDLYMYAEDRDHWMRAMAASGEIRNAELVLRRKDGRRIVVLENSRAVRNDQGRTLYYEGTLTDITEAHELSRQLSYEASHDALTGLINRREFEARLQSALDSANASGAAHALCYLDLDQFKIINDTCGHVAGDELLRQLAQTLQSRVRSNDTLARLGGDEFGLLLHNCSIDDATAVANGLLKAIEQHQFVWGSSTFSVGASIGVVPVSTEFRRITQVMQAADAACYTAKDQGRNRIHLYREDDSLVAQRHGEMQWVARVKQALADNRFYLDAQAIVPVSGSGGLRNYELLLRMRDESGRIVPPGAFLPAVERYNLSLRLDRWVISAALEWLASHRDQAERIARIFVNLSGDSVGDPQLLDFIRSQLRETRVSPHKIGFEITETAAIGNLTRANQLISGLRTLGCAFGLDDFGSGVSSFAYLKALSVDFLKIDGLFVGNIIDDAVDYEMVRSITDIGHVMGKKVVAESVESTAVLHKLREIGVDYAQGFAVGMPGPLSEIGSGERSAGRNT</sequence>
<dbReference type="PANTHER" id="PTHR44757">
    <property type="entry name" value="DIGUANYLATE CYCLASE DGCP"/>
    <property type="match status" value="1"/>
</dbReference>
<dbReference type="InterPro" id="IPR000160">
    <property type="entry name" value="GGDEF_dom"/>
</dbReference>
<keyword evidence="2" id="KW-0597">Phosphoprotein</keyword>
<dbReference type="InterPro" id="IPR001610">
    <property type="entry name" value="PAC"/>
</dbReference>
<dbReference type="InterPro" id="IPR035919">
    <property type="entry name" value="EAL_sf"/>
</dbReference>
<dbReference type="PROSITE" id="PS50883">
    <property type="entry name" value="EAL"/>
    <property type="match status" value="1"/>
</dbReference>
<dbReference type="Gene3D" id="3.30.450.20">
    <property type="entry name" value="PAS domain"/>
    <property type="match status" value="1"/>
</dbReference>
<dbReference type="SMART" id="SM00052">
    <property type="entry name" value="EAL"/>
    <property type="match status" value="1"/>
</dbReference>
<dbReference type="GO" id="GO:0003824">
    <property type="term" value="F:catalytic activity"/>
    <property type="evidence" value="ECO:0007669"/>
    <property type="project" value="UniProtKB-ARBA"/>
</dbReference>
<dbReference type="InterPro" id="IPR029787">
    <property type="entry name" value="Nucleotide_cyclase"/>
</dbReference>
<proteinExistence type="predicted"/>
<gene>
    <name evidence="8" type="ORF">HNQ60_002316</name>
</gene>
<dbReference type="SUPFAM" id="SSF55073">
    <property type="entry name" value="Nucleotide cyclase"/>
    <property type="match status" value="1"/>
</dbReference>
<dbReference type="SUPFAM" id="SSF55785">
    <property type="entry name" value="PYP-like sensor domain (PAS domain)"/>
    <property type="match status" value="1"/>
</dbReference>
<feature type="domain" description="EAL" evidence="6">
    <location>
        <begin position="436"/>
        <end position="691"/>
    </location>
</feature>
<feature type="modified residue" description="4-aspartylphosphate" evidence="2">
    <location>
        <position position="57"/>
    </location>
</feature>
<dbReference type="CDD" id="cd00156">
    <property type="entry name" value="REC"/>
    <property type="match status" value="1"/>
</dbReference>
<dbReference type="InterPro" id="IPR043128">
    <property type="entry name" value="Rev_trsase/Diguanyl_cyclase"/>
</dbReference>
<dbReference type="RefSeq" id="WP_184331759.1">
    <property type="nucleotide sequence ID" value="NZ_JACHHZ010000002.1"/>
</dbReference>
<protein>
    <submittedName>
        <fullName evidence="8">Diguanylate cyclase (GGDEF)-like protein/PAS domain S-box-containing protein</fullName>
    </submittedName>
</protein>
<dbReference type="SMART" id="SM00091">
    <property type="entry name" value="PAS"/>
    <property type="match status" value="1"/>
</dbReference>
<feature type="domain" description="PAC" evidence="5">
    <location>
        <begin position="208"/>
        <end position="260"/>
    </location>
</feature>
<dbReference type="CDD" id="cd01948">
    <property type="entry name" value="EAL"/>
    <property type="match status" value="1"/>
</dbReference>
<dbReference type="PROSITE" id="PS50112">
    <property type="entry name" value="PAS"/>
    <property type="match status" value="1"/>
</dbReference>
<dbReference type="SMART" id="SM00448">
    <property type="entry name" value="REC"/>
    <property type="match status" value="1"/>
</dbReference>
<feature type="domain" description="GGDEF" evidence="7">
    <location>
        <begin position="292"/>
        <end position="425"/>
    </location>
</feature>
<keyword evidence="9" id="KW-1185">Reference proteome</keyword>
<dbReference type="InterPro" id="IPR052155">
    <property type="entry name" value="Biofilm_reg_signaling"/>
</dbReference>
<accession>A0A841HMM9</accession>
<dbReference type="SMART" id="SM00086">
    <property type="entry name" value="PAC"/>
    <property type="match status" value="1"/>
</dbReference>
<dbReference type="CDD" id="cd00130">
    <property type="entry name" value="PAS"/>
    <property type="match status" value="1"/>
</dbReference>
<dbReference type="Pfam" id="PF00563">
    <property type="entry name" value="EAL"/>
    <property type="match status" value="1"/>
</dbReference>
<dbReference type="Gene3D" id="3.30.70.270">
    <property type="match status" value="1"/>
</dbReference>
<dbReference type="PROSITE" id="PS50110">
    <property type="entry name" value="RESPONSE_REGULATORY"/>
    <property type="match status" value="1"/>
</dbReference>
<comment type="cofactor">
    <cofactor evidence="1">
        <name>Mg(2+)</name>
        <dbReference type="ChEBI" id="CHEBI:18420"/>
    </cofactor>
</comment>
<dbReference type="PROSITE" id="PS50887">
    <property type="entry name" value="GGDEF"/>
    <property type="match status" value="1"/>
</dbReference>
<dbReference type="Gene3D" id="3.20.20.450">
    <property type="entry name" value="EAL domain"/>
    <property type="match status" value="1"/>
</dbReference>
<dbReference type="SUPFAM" id="SSF141868">
    <property type="entry name" value="EAL domain-like"/>
    <property type="match status" value="1"/>
</dbReference>
<dbReference type="FunFam" id="3.30.70.270:FF:000001">
    <property type="entry name" value="Diguanylate cyclase domain protein"/>
    <property type="match status" value="1"/>
</dbReference>
<evidence type="ECO:0000313" key="8">
    <source>
        <dbReference type="EMBL" id="MBB6093438.1"/>
    </source>
</evidence>
<dbReference type="InterPro" id="IPR001789">
    <property type="entry name" value="Sig_transdc_resp-reg_receiver"/>
</dbReference>
<evidence type="ECO:0000259" key="6">
    <source>
        <dbReference type="PROSITE" id="PS50883"/>
    </source>
</evidence>
<dbReference type="InterPro" id="IPR001633">
    <property type="entry name" value="EAL_dom"/>
</dbReference>
<evidence type="ECO:0000259" key="7">
    <source>
        <dbReference type="PROSITE" id="PS50887"/>
    </source>
</evidence>
<dbReference type="PROSITE" id="PS50113">
    <property type="entry name" value="PAC"/>
    <property type="match status" value="1"/>
</dbReference>
<dbReference type="InterPro" id="IPR000700">
    <property type="entry name" value="PAS-assoc_C"/>
</dbReference>
<dbReference type="Gene3D" id="3.40.50.2300">
    <property type="match status" value="1"/>
</dbReference>